<name>A0A1Y3AU00_EURMA</name>
<evidence type="ECO:0000256" key="7">
    <source>
        <dbReference type="ARBA" id="ARBA00022833"/>
    </source>
</evidence>
<evidence type="ECO:0000256" key="2">
    <source>
        <dbReference type="ARBA" id="ARBA00010981"/>
    </source>
</evidence>
<comment type="caution">
    <text evidence="12">The sequence shown here is derived from an EMBL/GenBank/DDBJ whole genome shotgun (WGS) entry which is preliminary data.</text>
</comment>
<dbReference type="InterPro" id="IPR037518">
    <property type="entry name" value="MPN"/>
</dbReference>
<dbReference type="CDD" id="cd08066">
    <property type="entry name" value="MPN_AMSH_like"/>
    <property type="match status" value="1"/>
</dbReference>
<dbReference type="SUPFAM" id="SSF102712">
    <property type="entry name" value="JAB1/MPN domain"/>
    <property type="match status" value="1"/>
</dbReference>
<dbReference type="GO" id="GO:0061578">
    <property type="term" value="F:K63-linked deubiquitinase activity"/>
    <property type="evidence" value="ECO:0007669"/>
    <property type="project" value="InterPro"/>
</dbReference>
<evidence type="ECO:0000256" key="9">
    <source>
        <dbReference type="SAM" id="Coils"/>
    </source>
</evidence>
<dbReference type="OrthoDB" id="3640at2759"/>
<dbReference type="GO" id="GO:0140492">
    <property type="term" value="F:metal-dependent deubiquitinase activity"/>
    <property type="evidence" value="ECO:0007669"/>
    <property type="project" value="InterPro"/>
</dbReference>
<evidence type="ECO:0000256" key="6">
    <source>
        <dbReference type="ARBA" id="ARBA00022801"/>
    </source>
</evidence>
<feature type="domain" description="MPN" evidence="11">
    <location>
        <begin position="244"/>
        <end position="374"/>
    </location>
</feature>
<keyword evidence="7" id="KW-0862">Zinc</keyword>
<accession>A0A1Y3AU00</accession>
<dbReference type="Pfam" id="PF08969">
    <property type="entry name" value="USP8_dimer"/>
    <property type="match status" value="1"/>
</dbReference>
<dbReference type="GO" id="GO:0046872">
    <property type="term" value="F:metal ion binding"/>
    <property type="evidence" value="ECO:0007669"/>
    <property type="project" value="UniProtKB-KW"/>
</dbReference>
<dbReference type="Gene3D" id="1.20.58.80">
    <property type="entry name" value="Phosphotransferase system, lactose/cellobiose-type IIA subunit"/>
    <property type="match status" value="1"/>
</dbReference>
<evidence type="ECO:0000256" key="1">
    <source>
        <dbReference type="ARBA" id="ARBA00001947"/>
    </source>
</evidence>
<dbReference type="PROSITE" id="PS50249">
    <property type="entry name" value="MPN"/>
    <property type="match status" value="1"/>
</dbReference>
<dbReference type="SUPFAM" id="SSF140856">
    <property type="entry name" value="USP8 N-terminal domain-like"/>
    <property type="match status" value="1"/>
</dbReference>
<comment type="similarity">
    <text evidence="2">Belongs to the peptidase M67C family.</text>
</comment>
<dbReference type="PANTHER" id="PTHR12947:SF13">
    <property type="entry name" value="FI19924P1"/>
    <property type="match status" value="1"/>
</dbReference>
<dbReference type="SMART" id="SM00232">
    <property type="entry name" value="JAB_MPN"/>
    <property type="match status" value="1"/>
</dbReference>
<keyword evidence="9" id="KW-0175">Coiled coil</keyword>
<protein>
    <recommendedName>
        <fullName evidence="11">MPN domain-containing protein</fullName>
    </recommendedName>
</protein>
<dbReference type="InterPro" id="IPR000555">
    <property type="entry name" value="JAMM/MPN+_dom"/>
</dbReference>
<dbReference type="Proteomes" id="UP000194236">
    <property type="component" value="Unassembled WGS sequence"/>
</dbReference>
<dbReference type="GO" id="GO:0005768">
    <property type="term" value="C:endosome"/>
    <property type="evidence" value="ECO:0007669"/>
    <property type="project" value="TreeGrafter"/>
</dbReference>
<dbReference type="EMBL" id="MUJZ01064664">
    <property type="protein sequence ID" value="OTF70655.1"/>
    <property type="molecule type" value="Genomic_DNA"/>
</dbReference>
<evidence type="ECO:0000313" key="12">
    <source>
        <dbReference type="EMBL" id="OTF70655.1"/>
    </source>
</evidence>
<dbReference type="GO" id="GO:0070536">
    <property type="term" value="P:protein K63-linked deubiquitination"/>
    <property type="evidence" value="ECO:0007669"/>
    <property type="project" value="InterPro"/>
</dbReference>
<keyword evidence="3" id="KW-0645">Protease</keyword>
<evidence type="ECO:0000259" key="11">
    <source>
        <dbReference type="PROSITE" id="PS50249"/>
    </source>
</evidence>
<evidence type="ECO:0000313" key="13">
    <source>
        <dbReference type="Proteomes" id="UP000194236"/>
    </source>
</evidence>
<feature type="coiled-coil region" evidence="9">
    <location>
        <begin position="166"/>
        <end position="193"/>
    </location>
</feature>
<keyword evidence="6" id="KW-0378">Hydrolase</keyword>
<keyword evidence="4" id="KW-0479">Metal-binding</keyword>
<evidence type="ECO:0000256" key="5">
    <source>
        <dbReference type="ARBA" id="ARBA00022786"/>
    </source>
</evidence>
<keyword evidence="8" id="KW-0482">Metalloprotease</keyword>
<dbReference type="GO" id="GO:0016020">
    <property type="term" value="C:membrane"/>
    <property type="evidence" value="ECO:0007669"/>
    <property type="project" value="TreeGrafter"/>
</dbReference>
<dbReference type="Gene3D" id="3.40.140.10">
    <property type="entry name" value="Cytidine Deaminase, domain 2"/>
    <property type="match status" value="1"/>
</dbReference>
<keyword evidence="5" id="KW-0833">Ubl conjugation pathway</keyword>
<dbReference type="GO" id="GO:0006508">
    <property type="term" value="P:proteolysis"/>
    <property type="evidence" value="ECO:0007669"/>
    <property type="project" value="UniProtKB-KW"/>
</dbReference>
<gene>
    <name evidence="12" type="ORF">BLA29_001060</name>
</gene>
<reference evidence="12 13" key="1">
    <citation type="submission" date="2017-03" db="EMBL/GenBank/DDBJ databases">
        <title>Genome Survey of Euroglyphus maynei.</title>
        <authorList>
            <person name="Arlian L.G."/>
            <person name="Morgan M.S."/>
            <person name="Rider S.D."/>
        </authorList>
    </citation>
    <scope>NUCLEOTIDE SEQUENCE [LARGE SCALE GENOMIC DNA]</scope>
    <source>
        <strain evidence="12">Arlian Lab</strain>
        <tissue evidence="12">Whole body</tissue>
    </source>
</reference>
<comment type="cofactor">
    <cofactor evidence="1">
        <name>Zn(2+)</name>
        <dbReference type="ChEBI" id="CHEBI:29105"/>
    </cofactor>
</comment>
<dbReference type="InterPro" id="IPR015063">
    <property type="entry name" value="USP8_dimer"/>
</dbReference>
<evidence type="ECO:0000256" key="8">
    <source>
        <dbReference type="ARBA" id="ARBA00023049"/>
    </source>
</evidence>
<evidence type="ECO:0000256" key="10">
    <source>
        <dbReference type="SAM" id="MobiDB-lite"/>
    </source>
</evidence>
<dbReference type="PANTHER" id="PTHR12947">
    <property type="entry name" value="AMSH-LIKE PROTEASE"/>
    <property type="match status" value="1"/>
</dbReference>
<organism evidence="12 13">
    <name type="scientific">Euroglyphus maynei</name>
    <name type="common">Mayne's house dust mite</name>
    <dbReference type="NCBI Taxonomy" id="6958"/>
    <lineage>
        <taxon>Eukaryota</taxon>
        <taxon>Metazoa</taxon>
        <taxon>Ecdysozoa</taxon>
        <taxon>Arthropoda</taxon>
        <taxon>Chelicerata</taxon>
        <taxon>Arachnida</taxon>
        <taxon>Acari</taxon>
        <taxon>Acariformes</taxon>
        <taxon>Sarcoptiformes</taxon>
        <taxon>Astigmata</taxon>
        <taxon>Psoroptidia</taxon>
        <taxon>Analgoidea</taxon>
        <taxon>Pyroglyphidae</taxon>
        <taxon>Pyroglyphinae</taxon>
        <taxon>Euroglyphus</taxon>
    </lineage>
</organism>
<evidence type="ECO:0000256" key="4">
    <source>
        <dbReference type="ARBA" id="ARBA00022723"/>
    </source>
</evidence>
<feature type="region of interest" description="Disordered" evidence="10">
    <location>
        <begin position="196"/>
        <end position="230"/>
    </location>
</feature>
<sequence>MSTEINLDNLRPPAIVKNPEERMKILVEKSKNVTVENSIPIRLFFQSGRQLLQMANTYLDEKNMEQAFVLYMRYITLFVEKLPLHSQYDEIDEQEKRSVRAKLKPLFELAEEIKIRIRNKYREEYENYLTEKKIYDTKFAEAEKALIEKRKKDQQNLLDKKMQDYVANLQSQIDKKKRELVDKKDENIQAEVEMIANSSDEESSSTSIDKTANNTQIHPKPVFDRSTKPSMSLLDDVDRDTLRSMIVPFQILTKKFIKIAQSNTDRNIETCGILCGQLKHDSFTITHILIPKQTGTPDSCTSINEEELLIQQEQHNLITMGWIHTHPTQRSFLSSIDLHTHALYQKMLPEAIAIVVAPTTAEIEMYSLTENGLEFILKCREKGFHPHSNEQSLYHSADHTIINDQLNVDVIDLR</sequence>
<keyword evidence="13" id="KW-1185">Reference proteome</keyword>
<dbReference type="Pfam" id="PF01398">
    <property type="entry name" value="JAB"/>
    <property type="match status" value="1"/>
</dbReference>
<evidence type="ECO:0000256" key="3">
    <source>
        <dbReference type="ARBA" id="ARBA00022670"/>
    </source>
</evidence>
<dbReference type="AlphaFoldDB" id="A0A1Y3AU00"/>
<dbReference type="InterPro" id="IPR044098">
    <property type="entry name" value="STAMBP/STALP-like_MPN"/>
</dbReference>
<feature type="compositionally biased region" description="Polar residues" evidence="10">
    <location>
        <begin position="208"/>
        <end position="217"/>
    </location>
</feature>
<proteinExistence type="inferred from homology"/>